<dbReference type="PANTHER" id="PTHR11547">
    <property type="entry name" value="ARGININE OR CREATINE KINASE"/>
    <property type="match status" value="1"/>
</dbReference>
<dbReference type="Gene3D" id="3.30.590.10">
    <property type="entry name" value="Glutamine synthetase/guanido kinase, catalytic domain"/>
    <property type="match status" value="1"/>
</dbReference>
<dbReference type="InterPro" id="IPR023660">
    <property type="entry name" value="Arg_Kinase"/>
</dbReference>
<dbReference type="CDD" id="cd07930">
    <property type="entry name" value="bacterial_phosphagen_kinase"/>
    <property type="match status" value="1"/>
</dbReference>
<dbReference type="EMBL" id="CP132508">
    <property type="protein sequence ID" value="WPD19068.1"/>
    <property type="molecule type" value="Genomic_DNA"/>
</dbReference>
<keyword evidence="5" id="KW-0021">Allosteric enzyme</keyword>
<comment type="function">
    <text evidence="5">Catalyzes the specific phosphorylation of arginine residues in proteins.</text>
</comment>
<dbReference type="RefSeq" id="WP_318750708.1">
    <property type="nucleotide sequence ID" value="NZ_CP132508.1"/>
</dbReference>
<evidence type="ECO:0000256" key="3">
    <source>
        <dbReference type="ARBA" id="ARBA00022777"/>
    </source>
</evidence>
<dbReference type="Pfam" id="PF00217">
    <property type="entry name" value="ATP-gua_Ptrans"/>
    <property type="match status" value="1"/>
</dbReference>
<organism evidence="9 10">
    <name type="scientific">Thermaerobacter composti</name>
    <dbReference type="NCBI Taxonomy" id="554949"/>
    <lineage>
        <taxon>Bacteria</taxon>
        <taxon>Bacillati</taxon>
        <taxon>Bacillota</taxon>
        <taxon>Clostridia</taxon>
        <taxon>Eubacteriales</taxon>
        <taxon>Clostridiales Family XVII. Incertae Sedis</taxon>
        <taxon>Thermaerobacter</taxon>
    </lineage>
</organism>
<dbReference type="InterPro" id="IPR022414">
    <property type="entry name" value="ATP-guanido_PTrfase_cat"/>
</dbReference>
<proteinExistence type="inferred from homology"/>
<dbReference type="EC" id="2.7.14.1" evidence="5"/>
<keyword evidence="4 5" id="KW-0067">ATP-binding</keyword>
<sequence length="357" mass="39916">MAVNPGAQRVRWMEGGGPAADLVLSSRVRLARNLEDYPFPTLLSPEQGREIVEQMERVTEHLSAAGLGRFTLLRMADLTPLDRRVLVEQHLISPQHARNAATGAVILNEDRSISIMVNEEDHLRIQCLLGGLQLHEAWAIATRVDDVIEAHVRYAFDEERGYLTTCPTNLGTGIRASVMVHLPGLVLAQQAGRLLSQLGKVGMVVRGLYGEGTEALGNVFQVSNQITLGPSEEELIENLMGFTRQLLDQERSARERLYREDEDGLKDRVMRAYGLLTNAWTISSEEAIRLLSDLRLGIDLNVLSHVRPEVFNELIVLTRPACLQKLAGQELNARERDLLRARLIRERIAASLRKTSQ</sequence>
<evidence type="ECO:0000313" key="9">
    <source>
        <dbReference type="EMBL" id="WPD19068.1"/>
    </source>
</evidence>
<dbReference type="GO" id="GO:1990424">
    <property type="term" value="F:protein arginine kinase activity"/>
    <property type="evidence" value="ECO:0007669"/>
    <property type="project" value="UniProtKB-EC"/>
</dbReference>
<comment type="activity regulation">
    <text evidence="5">Appears to be allosterically activated by the binding of pArg-containing polypeptides to the pArg-binding pocket localized in the C-terminal domain of McsB.</text>
</comment>
<evidence type="ECO:0000256" key="7">
    <source>
        <dbReference type="RuleBase" id="RU000505"/>
    </source>
</evidence>
<keyword evidence="1 5" id="KW-0808">Transferase</keyword>
<dbReference type="InterPro" id="IPR022415">
    <property type="entry name" value="ATP-guanido_PTrfase_AS"/>
</dbReference>
<feature type="binding site" evidence="5 6">
    <location>
        <position position="90"/>
    </location>
    <ligand>
        <name>ATP</name>
        <dbReference type="ChEBI" id="CHEBI:30616"/>
    </ligand>
</feature>
<keyword evidence="3 5" id="KW-0418">Kinase</keyword>
<comment type="catalytic activity">
    <reaction evidence="5">
        <text>L-arginyl-[protein] + ATP = N(omega)-phospho-L-arginyl-[protein] + ADP + H(+)</text>
        <dbReference type="Rhea" id="RHEA:43384"/>
        <dbReference type="Rhea" id="RHEA-COMP:10532"/>
        <dbReference type="Rhea" id="RHEA-COMP:10533"/>
        <dbReference type="ChEBI" id="CHEBI:15378"/>
        <dbReference type="ChEBI" id="CHEBI:29965"/>
        <dbReference type="ChEBI" id="CHEBI:30616"/>
        <dbReference type="ChEBI" id="CHEBI:83226"/>
        <dbReference type="ChEBI" id="CHEBI:456216"/>
        <dbReference type="EC" id="2.7.14.1"/>
    </reaction>
</comment>
<evidence type="ECO:0000256" key="4">
    <source>
        <dbReference type="ARBA" id="ARBA00022840"/>
    </source>
</evidence>
<dbReference type="PROSITE" id="PS00112">
    <property type="entry name" value="PHOSPHAGEN_KINASE"/>
    <property type="match status" value="1"/>
</dbReference>
<comment type="similarity">
    <text evidence="5 6 7">Belongs to the ATP:guanido phosphotransferase family.</text>
</comment>
<dbReference type="InterPro" id="IPR014746">
    <property type="entry name" value="Gln_synth/guanido_kin_cat_dom"/>
</dbReference>
<dbReference type="SUPFAM" id="SSF55931">
    <property type="entry name" value="Glutamine synthetase/guanido kinase"/>
    <property type="match status" value="1"/>
</dbReference>
<dbReference type="HAMAP" id="MF_00602">
    <property type="entry name" value="Prot_Arg_kinase"/>
    <property type="match status" value="1"/>
</dbReference>
<keyword evidence="10" id="KW-1185">Reference proteome</keyword>
<evidence type="ECO:0000313" key="10">
    <source>
        <dbReference type="Proteomes" id="UP001304683"/>
    </source>
</evidence>
<dbReference type="PROSITE" id="PS51510">
    <property type="entry name" value="PHOSPHAGEN_KINASE_C"/>
    <property type="match status" value="1"/>
</dbReference>
<feature type="binding site" evidence="5 6">
    <location>
        <begin position="25"/>
        <end position="29"/>
    </location>
    <ligand>
        <name>ATP</name>
        <dbReference type="ChEBI" id="CHEBI:30616"/>
    </ligand>
</feature>
<accession>A0ABZ0QRQ5</accession>
<dbReference type="InterPro" id="IPR000749">
    <property type="entry name" value="ATP-guanido_PTrfase"/>
</dbReference>
<dbReference type="PANTHER" id="PTHR11547:SF38">
    <property type="entry name" value="ARGININE KINASE 1-RELATED"/>
    <property type="match status" value="1"/>
</dbReference>
<name>A0ABZ0QRQ5_9FIRM</name>
<keyword evidence="2 5" id="KW-0547">Nucleotide-binding</keyword>
<feature type="domain" description="Phosphagen kinase C-terminal" evidence="8">
    <location>
        <begin position="22"/>
        <end position="253"/>
    </location>
</feature>
<reference evidence="9 10" key="1">
    <citation type="submission" date="2023-08" db="EMBL/GenBank/DDBJ databases">
        <title>Genome sequence of Thermaerobacter compostii strain Ins1, a spore-forming filamentous bacterium isolated from a deep geothermal reservoir.</title>
        <authorList>
            <person name="Bregnard D."/>
            <person name="Gonzalez D."/>
            <person name="Junier P."/>
        </authorList>
    </citation>
    <scope>NUCLEOTIDE SEQUENCE [LARGE SCALE GENOMIC DNA]</scope>
    <source>
        <strain evidence="9 10">Ins1</strain>
    </source>
</reference>
<evidence type="ECO:0000256" key="1">
    <source>
        <dbReference type="ARBA" id="ARBA00022679"/>
    </source>
</evidence>
<feature type="short sequence motif" description="RDXXRA motif of the pArg binding pocket involved in allosteric regulation" evidence="5">
    <location>
        <begin position="336"/>
        <end position="341"/>
    </location>
</feature>
<evidence type="ECO:0000256" key="2">
    <source>
        <dbReference type="ARBA" id="ARBA00022741"/>
    </source>
</evidence>
<gene>
    <name evidence="5" type="primary">mcsB</name>
    <name evidence="9" type="ORF">Q5761_12115</name>
</gene>
<dbReference type="Proteomes" id="UP001304683">
    <property type="component" value="Chromosome"/>
</dbReference>
<feature type="binding site" evidence="5 6">
    <location>
        <position position="124"/>
    </location>
    <ligand>
        <name>ATP</name>
        <dbReference type="ChEBI" id="CHEBI:30616"/>
    </ligand>
</feature>
<dbReference type="NCBIfam" id="NF002194">
    <property type="entry name" value="PRK01059.1-4"/>
    <property type="match status" value="1"/>
</dbReference>
<feature type="binding site" evidence="5 6">
    <location>
        <begin position="206"/>
        <end position="211"/>
    </location>
    <ligand>
        <name>ATP</name>
        <dbReference type="ChEBI" id="CHEBI:30616"/>
    </ligand>
</feature>
<evidence type="ECO:0000256" key="6">
    <source>
        <dbReference type="PROSITE-ProRule" id="PRU00843"/>
    </source>
</evidence>
<evidence type="ECO:0000256" key="5">
    <source>
        <dbReference type="HAMAP-Rule" id="MF_00602"/>
    </source>
</evidence>
<protein>
    <recommendedName>
        <fullName evidence="5">Protein-arginine kinase</fullName>
        <ecNumber evidence="5">2.7.14.1</ecNumber>
    </recommendedName>
</protein>
<evidence type="ECO:0000259" key="8">
    <source>
        <dbReference type="PROSITE" id="PS51510"/>
    </source>
</evidence>
<feature type="binding site" evidence="5 6">
    <location>
        <begin position="175"/>
        <end position="179"/>
    </location>
    <ligand>
        <name>ATP</name>
        <dbReference type="ChEBI" id="CHEBI:30616"/>
    </ligand>
</feature>